<feature type="transmembrane region" description="Helical" evidence="7">
    <location>
        <begin position="437"/>
        <end position="454"/>
    </location>
</feature>
<dbReference type="PROSITE" id="PS50221">
    <property type="entry name" value="GAIN_B"/>
    <property type="match status" value="1"/>
</dbReference>
<feature type="compositionally biased region" description="Basic residues" evidence="6">
    <location>
        <begin position="806"/>
        <end position="820"/>
    </location>
</feature>
<gene>
    <name evidence="9" type="primary">stan</name>
    <name evidence="9" type="ORF">CEXT_139951</name>
</gene>
<evidence type="ECO:0000256" key="3">
    <source>
        <dbReference type="ARBA" id="ARBA00022989"/>
    </source>
</evidence>
<dbReference type="PANTHER" id="PTHR12011">
    <property type="entry name" value="ADHESION G-PROTEIN COUPLED RECEPTOR"/>
    <property type="match status" value="1"/>
</dbReference>
<keyword evidence="10" id="KW-1185">Reference proteome</keyword>
<dbReference type="GO" id="GO:0007189">
    <property type="term" value="P:adenylate cyclase-activating G protein-coupled receptor signaling pathway"/>
    <property type="evidence" value="ECO:0007669"/>
    <property type="project" value="TreeGrafter"/>
</dbReference>
<keyword evidence="5" id="KW-1015">Disulfide bond</keyword>
<dbReference type="InterPro" id="IPR032471">
    <property type="entry name" value="AGRL2-4_GAIN_subdom_A"/>
</dbReference>
<dbReference type="Gene3D" id="2.60.220.50">
    <property type="match status" value="1"/>
</dbReference>
<dbReference type="InterPro" id="IPR046338">
    <property type="entry name" value="GAIN_dom_sf"/>
</dbReference>
<dbReference type="InterPro" id="IPR000203">
    <property type="entry name" value="GPS"/>
</dbReference>
<evidence type="ECO:0000313" key="9">
    <source>
        <dbReference type="EMBL" id="GIY99160.1"/>
    </source>
</evidence>
<evidence type="ECO:0000256" key="6">
    <source>
        <dbReference type="SAM" id="MobiDB-lite"/>
    </source>
</evidence>
<sequence length="877" mass="98614">MRNIESYVFPHYQIDRRKANRFCSELNGWSEPDLFKCTSLSFVKLAEQLTNLQNGLLELNTSLVVAYAHQLQTAVNKTFPLYGNDVLIFSLFFHNIILHEKQKAGLDLSHRQDRYFIKNLVQAADVVLDPIYMDHWNEIAASTGRGIEMIMNSFEEYLRFWELTLFHQLMYGLTLKMRQKYLDVSPFVEFYVNDGTEIPSVIFPKYNNYPIRENVESLSAEIIIPFNSIGIDKFDDSQNTHGGSGKEVAVLGYVIYSTLGQLYHNRLTVQLVYTKHSINSCKHELLVNLMVFCSYHGIPIGVNAPVLTAVVQSINTSENTGQTPGARLRFRIFNSTGTSPQCVFWNHREKRGEWSSEGCEVESYRHDSPYINCSCSHLSSFTVIMEKNHNEFLPSESLVQNVISYLAIITSLILLACTFLVFCLLRGSQTNSNRIHICLVFCIFAAELIFLIALKSRHSLVFQQITLLVFISALKSSLQCKDSVMDFGNLKTLLWLAVILLPIQGSTWVLAILSVNETHTILQYAFSFFLPARRNLYLCWLLCGKQKDSAADPCYVEKISQKKKKYPEMNGIQSALQPSAAYPPSSKIYHRSIGISTSSATSRSTSKTCASHCRTGSEPKLSENQPSTSECDGMTTDKGIYCKHGKYYEQIIRNCDTEQCTESTSSGPKMGVNVFSYPRLPGSRSPLSKTSLSLKMGLNSKDHSLSWGSVDSQKSSPLSAPISSGVRAEFYTPRMGVSGIEKSIHSARDIYADSNSLDSNLHLSSVNKLDFKTGICSSCKSQSLSKDTLSDFSSSDLPQPDSYSKSPHKGHPHENKKRVRLSKEKGFYANDTPSEEESPLNITLKHFQNGSSSNDSNCEYNNQFKRHSKTAPPFGYC</sequence>
<protein>
    <submittedName>
        <fullName evidence="9">Protocadherin-like wing polarity protein stan</fullName>
    </submittedName>
</protein>
<feature type="transmembrane region" description="Helical" evidence="7">
    <location>
        <begin position="402"/>
        <end position="425"/>
    </location>
</feature>
<accession>A0AAV4XVG4</accession>
<name>A0AAV4XVG4_CAEEX</name>
<dbReference type="GO" id="GO:0004930">
    <property type="term" value="F:G protein-coupled receptor activity"/>
    <property type="evidence" value="ECO:0007669"/>
    <property type="project" value="TreeGrafter"/>
</dbReference>
<dbReference type="Pfam" id="PF16489">
    <property type="entry name" value="GAIN"/>
    <property type="match status" value="1"/>
</dbReference>
<comment type="caution">
    <text evidence="9">The sequence shown here is derived from an EMBL/GenBank/DDBJ whole genome shotgun (WGS) entry which is preliminary data.</text>
</comment>
<proteinExistence type="predicted"/>
<feature type="domain" description="GAIN-B" evidence="8">
    <location>
        <begin position="238"/>
        <end position="391"/>
    </location>
</feature>
<evidence type="ECO:0000256" key="1">
    <source>
        <dbReference type="ARBA" id="ARBA00004370"/>
    </source>
</evidence>
<evidence type="ECO:0000313" key="10">
    <source>
        <dbReference type="Proteomes" id="UP001054945"/>
    </source>
</evidence>
<dbReference type="Gene3D" id="1.20.1070.10">
    <property type="entry name" value="Rhodopsin 7-helix transmembrane proteins"/>
    <property type="match status" value="1"/>
</dbReference>
<feature type="compositionally biased region" description="Polar residues" evidence="6">
    <location>
        <begin position="785"/>
        <end position="805"/>
    </location>
</feature>
<evidence type="ECO:0000259" key="8">
    <source>
        <dbReference type="PROSITE" id="PS50221"/>
    </source>
</evidence>
<evidence type="ECO:0000256" key="2">
    <source>
        <dbReference type="ARBA" id="ARBA00022692"/>
    </source>
</evidence>
<dbReference type="Proteomes" id="UP001054945">
    <property type="component" value="Unassembled WGS sequence"/>
</dbReference>
<evidence type="ECO:0000256" key="4">
    <source>
        <dbReference type="ARBA" id="ARBA00023136"/>
    </source>
</evidence>
<reference evidence="9 10" key="1">
    <citation type="submission" date="2021-06" db="EMBL/GenBank/DDBJ databases">
        <title>Caerostris extrusa draft genome.</title>
        <authorList>
            <person name="Kono N."/>
            <person name="Arakawa K."/>
        </authorList>
    </citation>
    <scope>NUCLEOTIDE SEQUENCE [LARGE SCALE GENOMIC DNA]</scope>
</reference>
<organism evidence="9 10">
    <name type="scientific">Caerostris extrusa</name>
    <name type="common">Bark spider</name>
    <name type="synonym">Caerostris bankana</name>
    <dbReference type="NCBI Taxonomy" id="172846"/>
    <lineage>
        <taxon>Eukaryota</taxon>
        <taxon>Metazoa</taxon>
        <taxon>Ecdysozoa</taxon>
        <taxon>Arthropoda</taxon>
        <taxon>Chelicerata</taxon>
        <taxon>Arachnida</taxon>
        <taxon>Araneae</taxon>
        <taxon>Araneomorphae</taxon>
        <taxon>Entelegynae</taxon>
        <taxon>Araneoidea</taxon>
        <taxon>Araneidae</taxon>
        <taxon>Caerostris</taxon>
    </lineage>
</organism>
<keyword evidence="3 7" id="KW-1133">Transmembrane helix</keyword>
<evidence type="ECO:0000256" key="7">
    <source>
        <dbReference type="SAM" id="Phobius"/>
    </source>
</evidence>
<feature type="region of interest" description="Disordered" evidence="6">
    <location>
        <begin position="785"/>
        <end position="840"/>
    </location>
</feature>
<keyword evidence="4 7" id="KW-0472">Membrane</keyword>
<dbReference type="Pfam" id="PF01825">
    <property type="entry name" value="GPS"/>
    <property type="match status" value="1"/>
</dbReference>
<feature type="transmembrane region" description="Helical" evidence="7">
    <location>
        <begin position="492"/>
        <end position="513"/>
    </location>
</feature>
<dbReference type="SMART" id="SM00303">
    <property type="entry name" value="GPS"/>
    <property type="match status" value="1"/>
</dbReference>
<dbReference type="PANTHER" id="PTHR12011:SF471">
    <property type="entry name" value="G-PROTEIN COUPLED RECEPTORS FAMILY 2 PROFILE 2 DOMAIN-CONTAINING PROTEIN"/>
    <property type="match status" value="1"/>
</dbReference>
<dbReference type="InterPro" id="IPR057244">
    <property type="entry name" value="GAIN_B"/>
</dbReference>
<evidence type="ECO:0000256" key="5">
    <source>
        <dbReference type="ARBA" id="ARBA00023157"/>
    </source>
</evidence>
<dbReference type="GO" id="GO:0005886">
    <property type="term" value="C:plasma membrane"/>
    <property type="evidence" value="ECO:0007669"/>
    <property type="project" value="TreeGrafter"/>
</dbReference>
<comment type="subcellular location">
    <subcellularLocation>
        <location evidence="1">Membrane</location>
    </subcellularLocation>
</comment>
<dbReference type="EMBL" id="BPLR01018390">
    <property type="protein sequence ID" value="GIY99160.1"/>
    <property type="molecule type" value="Genomic_DNA"/>
</dbReference>
<dbReference type="AlphaFoldDB" id="A0AAV4XVG4"/>
<keyword evidence="2 7" id="KW-0812">Transmembrane</keyword>